<name>A0A6C0LQJ2_9ZZZZ</name>
<dbReference type="AlphaFoldDB" id="A0A6C0LQJ2"/>
<protein>
    <submittedName>
        <fullName evidence="1">Uncharacterized protein</fullName>
    </submittedName>
</protein>
<evidence type="ECO:0000313" key="1">
    <source>
        <dbReference type="EMBL" id="QHU32001.1"/>
    </source>
</evidence>
<organism evidence="1">
    <name type="scientific">viral metagenome</name>
    <dbReference type="NCBI Taxonomy" id="1070528"/>
    <lineage>
        <taxon>unclassified sequences</taxon>
        <taxon>metagenomes</taxon>
        <taxon>organismal metagenomes</taxon>
    </lineage>
</organism>
<dbReference type="EMBL" id="MN740534">
    <property type="protein sequence ID" value="QHU32001.1"/>
    <property type="molecule type" value="Genomic_DNA"/>
</dbReference>
<proteinExistence type="predicted"/>
<sequence length="265" mass="28192">MASGMKVTPMLILLGVALMLIVGYLIGRARGRVLEKFDGGGGNCNRCNKPRPCGCPATAIPPESLDLELPSMPHWPSAEAIKHLCNTCHKPRPCGCGGGRGGAWNGMHSSQHSVADAGSNSSPDGMPYAQRERCPPCPSCPTPDMSKWIKKSAVPPCPPLPDMSKYMLKTECPPLPDMSKYVLKSAVPKCPPCISTCSKPCKIGECPPCPRPRCPVVKCPDPKACPACPAAQCEPCPEPNIQCKARYEPSNPVRPMLASTSTFGL</sequence>
<reference evidence="1" key="1">
    <citation type="journal article" date="2020" name="Nature">
        <title>Giant virus diversity and host interactions through global metagenomics.</title>
        <authorList>
            <person name="Schulz F."/>
            <person name="Roux S."/>
            <person name="Paez-Espino D."/>
            <person name="Jungbluth S."/>
            <person name="Walsh D.A."/>
            <person name="Denef V.J."/>
            <person name="McMahon K.D."/>
            <person name="Konstantinidis K.T."/>
            <person name="Eloe-Fadrosh E.A."/>
            <person name="Kyrpides N.C."/>
            <person name="Woyke T."/>
        </authorList>
    </citation>
    <scope>NUCLEOTIDE SEQUENCE</scope>
    <source>
        <strain evidence="1">GVMAG-M-3300027963-41</strain>
    </source>
</reference>
<accession>A0A6C0LQJ2</accession>